<dbReference type="Proteomes" id="UP000283738">
    <property type="component" value="Unassembled WGS sequence"/>
</dbReference>
<comment type="caution">
    <text evidence="1">The sequence shown here is derived from an EMBL/GenBank/DDBJ whole genome shotgun (WGS) entry which is preliminary data.</text>
</comment>
<gene>
    <name evidence="1" type="ORF">DWY96_17825</name>
</gene>
<dbReference type="RefSeq" id="WP_118112241.1">
    <property type="nucleotide sequence ID" value="NZ_QRTF01000101.1"/>
</dbReference>
<reference evidence="1 2" key="1">
    <citation type="submission" date="2018-08" db="EMBL/GenBank/DDBJ databases">
        <title>A genome reference for cultivated species of the human gut microbiota.</title>
        <authorList>
            <person name="Zou Y."/>
            <person name="Xue W."/>
            <person name="Luo G."/>
        </authorList>
    </citation>
    <scope>NUCLEOTIDE SEQUENCE [LARGE SCALE GENOMIC DNA]</scope>
    <source>
        <strain evidence="1 2">AF28-15</strain>
    </source>
</reference>
<evidence type="ECO:0000313" key="2">
    <source>
        <dbReference type="Proteomes" id="UP000283738"/>
    </source>
</evidence>
<protein>
    <submittedName>
        <fullName evidence="1">Uncharacterized protein</fullName>
    </submittedName>
</protein>
<evidence type="ECO:0000313" key="1">
    <source>
        <dbReference type="EMBL" id="RGQ40700.1"/>
    </source>
</evidence>
<accession>A0A3R5YU25</accession>
<dbReference type="AlphaFoldDB" id="A0A3R5YU25"/>
<name>A0A3R5YU25_9FIRM</name>
<organism evidence="1 2">
    <name type="scientific">Roseburia inulinivorans</name>
    <dbReference type="NCBI Taxonomy" id="360807"/>
    <lineage>
        <taxon>Bacteria</taxon>
        <taxon>Bacillati</taxon>
        <taxon>Bacillota</taxon>
        <taxon>Clostridia</taxon>
        <taxon>Lachnospirales</taxon>
        <taxon>Lachnospiraceae</taxon>
        <taxon>Roseburia</taxon>
    </lineage>
</organism>
<dbReference type="EMBL" id="QRTF01000101">
    <property type="protein sequence ID" value="RGQ40700.1"/>
    <property type="molecule type" value="Genomic_DNA"/>
</dbReference>
<proteinExistence type="predicted"/>
<sequence>MDLNTLEKNVTLLPTPYCDFSVSDEEGNAVIFDIMESPEKTPRVYIDNDSRKEKIVPSSMCEGKTLRIYTKNLEIKRNYYINTSVELAFRDSDEILFTYGLTGKDYTLAVSFPNPNEDVKDLGDYSEDHFSFYNIEVDNGDYILRLFDRDREYIDIFVFWIWNIQNHMIDYETTCDVSTWWCR</sequence>